<keyword evidence="5" id="KW-0539">Nucleus</keyword>
<dbReference type="OrthoDB" id="26094at2759"/>
<name>A0A2Z6MYG0_TRISU</name>
<proteinExistence type="predicted"/>
<gene>
    <name evidence="6" type="ORF">TSUD_312540</name>
</gene>
<dbReference type="Proteomes" id="UP000242715">
    <property type="component" value="Unassembled WGS sequence"/>
</dbReference>
<evidence type="ECO:0000256" key="1">
    <source>
        <dbReference type="ARBA" id="ARBA00004123"/>
    </source>
</evidence>
<protein>
    <recommendedName>
        <fullName evidence="8">Transcription initiation factor IIF subunit beta</fullName>
    </recommendedName>
</protein>
<evidence type="ECO:0008006" key="8">
    <source>
        <dbReference type="Google" id="ProtNLM"/>
    </source>
</evidence>
<organism evidence="6 7">
    <name type="scientific">Trifolium subterraneum</name>
    <name type="common">Subterranean clover</name>
    <dbReference type="NCBI Taxonomy" id="3900"/>
    <lineage>
        <taxon>Eukaryota</taxon>
        <taxon>Viridiplantae</taxon>
        <taxon>Streptophyta</taxon>
        <taxon>Embryophyta</taxon>
        <taxon>Tracheophyta</taxon>
        <taxon>Spermatophyta</taxon>
        <taxon>Magnoliopsida</taxon>
        <taxon>eudicotyledons</taxon>
        <taxon>Gunneridae</taxon>
        <taxon>Pentapetalae</taxon>
        <taxon>rosids</taxon>
        <taxon>fabids</taxon>
        <taxon>Fabales</taxon>
        <taxon>Fabaceae</taxon>
        <taxon>Papilionoideae</taxon>
        <taxon>50 kb inversion clade</taxon>
        <taxon>NPAAA clade</taxon>
        <taxon>Hologalegina</taxon>
        <taxon>IRL clade</taxon>
        <taxon>Trifolieae</taxon>
        <taxon>Trifolium</taxon>
    </lineage>
</organism>
<dbReference type="GO" id="GO:0003677">
    <property type="term" value="F:DNA binding"/>
    <property type="evidence" value="ECO:0007669"/>
    <property type="project" value="UniProtKB-KW"/>
</dbReference>
<dbReference type="AlphaFoldDB" id="A0A2Z6MYG0"/>
<dbReference type="GO" id="GO:0005634">
    <property type="term" value="C:nucleus"/>
    <property type="evidence" value="ECO:0007669"/>
    <property type="project" value="UniProtKB-SubCell"/>
</dbReference>
<evidence type="ECO:0000256" key="4">
    <source>
        <dbReference type="ARBA" id="ARBA00023163"/>
    </source>
</evidence>
<dbReference type="InterPro" id="IPR011039">
    <property type="entry name" value="TFIIF_interaction"/>
</dbReference>
<keyword evidence="3" id="KW-0238">DNA-binding</keyword>
<comment type="subcellular location">
    <subcellularLocation>
        <location evidence="1">Nucleus</location>
    </subcellularLocation>
</comment>
<dbReference type="SUPFAM" id="SSF50916">
    <property type="entry name" value="Rap30/74 interaction domains"/>
    <property type="match status" value="1"/>
</dbReference>
<evidence type="ECO:0000256" key="3">
    <source>
        <dbReference type="ARBA" id="ARBA00023125"/>
    </source>
</evidence>
<keyword evidence="2" id="KW-0805">Transcription regulation</keyword>
<sequence length="70" mass="7682">MEEENGYSGSSGSNLETSKAERSVWLMKCPVAVAKSWQNHPPSQPLSKVVFSIDPLLPEDDPAHLQLLGF</sequence>
<evidence type="ECO:0000256" key="5">
    <source>
        <dbReference type="ARBA" id="ARBA00023242"/>
    </source>
</evidence>
<dbReference type="GO" id="GO:0006367">
    <property type="term" value="P:transcription initiation at RNA polymerase II promoter"/>
    <property type="evidence" value="ECO:0007669"/>
    <property type="project" value="InterPro"/>
</dbReference>
<keyword evidence="7" id="KW-1185">Reference proteome</keyword>
<evidence type="ECO:0000313" key="6">
    <source>
        <dbReference type="EMBL" id="GAU34923.1"/>
    </source>
</evidence>
<evidence type="ECO:0000256" key="2">
    <source>
        <dbReference type="ARBA" id="ARBA00023015"/>
    </source>
</evidence>
<evidence type="ECO:0000313" key="7">
    <source>
        <dbReference type="Proteomes" id="UP000242715"/>
    </source>
</evidence>
<accession>A0A2Z6MYG0</accession>
<reference evidence="7" key="1">
    <citation type="journal article" date="2017" name="Front. Plant Sci.">
        <title>Climate Clever Clovers: New Paradigm to Reduce the Environmental Footprint of Ruminants by Breeding Low Methanogenic Forages Utilizing Haplotype Variation.</title>
        <authorList>
            <person name="Kaur P."/>
            <person name="Appels R."/>
            <person name="Bayer P.E."/>
            <person name="Keeble-Gagnere G."/>
            <person name="Wang J."/>
            <person name="Hirakawa H."/>
            <person name="Shirasawa K."/>
            <person name="Vercoe P."/>
            <person name="Stefanova K."/>
            <person name="Durmic Z."/>
            <person name="Nichols P."/>
            <person name="Revell C."/>
            <person name="Isobe S.N."/>
            <person name="Edwards D."/>
            <person name="Erskine W."/>
        </authorList>
    </citation>
    <scope>NUCLEOTIDE SEQUENCE [LARGE SCALE GENOMIC DNA]</scope>
    <source>
        <strain evidence="7">cv. Daliak</strain>
    </source>
</reference>
<dbReference type="EMBL" id="DF973572">
    <property type="protein sequence ID" value="GAU34923.1"/>
    <property type="molecule type" value="Genomic_DNA"/>
</dbReference>
<keyword evidence="4" id="KW-0804">Transcription</keyword>